<geneLocation type="plastid" evidence="1"/>
<proteinExistence type="predicted"/>
<evidence type="ECO:0000313" key="1">
    <source>
        <dbReference type="EMBL" id="AIU44535.1"/>
    </source>
</evidence>
<name>A0A097PB30_CYAPA</name>
<reference evidence="1" key="1">
    <citation type="journal article" date="2014" name="Mol. Phylogenet. Evol.">
        <title>Nucleotide substitution analyses of the glaucophyte Cyanophora suggest an ancestrally lower mutation rate in plastid vs mitochondrial DNA for the Archaeplastida.</title>
        <authorList>
            <person name="Smith D.R."/>
            <person name="Jackson C.J."/>
            <person name="Reyes-Prieto A."/>
        </authorList>
    </citation>
    <scope>NUCLEOTIDE SEQUENCE</scope>
    <source>
        <strain evidence="1">NIES-763</strain>
    </source>
</reference>
<sequence>MKNSNWYKVIKKTKSEVLSLAFLISLFWYIRVPLWKTTELLDFRVEPKTIPFNRKFLKQVYKKAKHQYIWNFSPTQTIHNLEKIHKLRPYSLNFISMREILPPRLILYLREHQPVGVLFDENFEVIQGVIDSEGNVFKNIRPKDIVKIEFLLKKKLLRVRGFENIKIRWSALYLLVLDNTLKINEVFWDKEDNVMFGTEIGYVLFGEYQNMEHLQTRFIYMNELYTLWQTGKLFSEVHVELKRSSLYYVDLTENKTPIVSMLDDVRSYKIKDEHYRWPSPLKDE</sequence>
<reference evidence="1" key="2">
    <citation type="submission" date="2014-07" db="EMBL/GenBank/DDBJ databases">
        <authorList>
            <person name="David S.R."/>
            <person name="Jackson C.J."/>
            <person name="Adrian R.-P."/>
        </authorList>
    </citation>
    <scope>NUCLEOTIDE SEQUENCE</scope>
    <source>
        <strain evidence="1">NIES-763</strain>
    </source>
</reference>
<organism evidence="1">
    <name type="scientific">Cyanophora paradoxa</name>
    <dbReference type="NCBI Taxonomy" id="2762"/>
    <lineage>
        <taxon>Eukaryota</taxon>
        <taxon>Glaucocystophyceae</taxon>
        <taxon>Cyanophorales</taxon>
        <taxon>Cyanophoraceae</taxon>
        <taxon>Cyanophora</taxon>
    </lineage>
</organism>
<dbReference type="EMBL" id="KM198929">
    <property type="protein sequence ID" value="AIU44535.1"/>
    <property type="molecule type" value="Genomic_DNA"/>
</dbReference>
<keyword evidence="1" id="KW-0934">Plastid</keyword>
<evidence type="ECO:0008006" key="2">
    <source>
        <dbReference type="Google" id="ProtNLM"/>
    </source>
</evidence>
<accession>A0A097PB30</accession>
<dbReference type="AlphaFoldDB" id="A0A097PB30"/>
<protein>
    <recommendedName>
        <fullName evidence="2">Cell division protein FtsQ</fullName>
    </recommendedName>
</protein>